<evidence type="ECO:0000256" key="12">
    <source>
        <dbReference type="PIRNR" id="PIRNR000368"/>
    </source>
</evidence>
<dbReference type="Gene3D" id="3.20.20.70">
    <property type="entry name" value="Aldolase class I"/>
    <property type="match status" value="1"/>
</dbReference>
<dbReference type="PROSITE" id="PS01087">
    <property type="entry name" value="RADICAL_ACTIVATING"/>
    <property type="match status" value="1"/>
</dbReference>
<evidence type="ECO:0000256" key="9">
    <source>
        <dbReference type="ARBA" id="ARBA00023004"/>
    </source>
</evidence>
<organism evidence="13 14">
    <name type="scientific">Fibrobacter intestinalis</name>
    <dbReference type="NCBI Taxonomy" id="28122"/>
    <lineage>
        <taxon>Bacteria</taxon>
        <taxon>Pseudomonadati</taxon>
        <taxon>Fibrobacterota</taxon>
        <taxon>Fibrobacteria</taxon>
        <taxon>Fibrobacterales</taxon>
        <taxon>Fibrobacteraceae</taxon>
        <taxon>Fibrobacter</taxon>
    </lineage>
</organism>
<dbReference type="EMBL" id="FRAW01000004">
    <property type="protein sequence ID" value="SHK35601.1"/>
    <property type="molecule type" value="Genomic_DNA"/>
</dbReference>
<name>A0A1M6RSW7_9BACT</name>
<evidence type="ECO:0000256" key="3">
    <source>
        <dbReference type="ARBA" id="ARBA00009777"/>
    </source>
</evidence>
<reference evidence="14" key="1">
    <citation type="submission" date="2016-11" db="EMBL/GenBank/DDBJ databases">
        <authorList>
            <person name="Varghese N."/>
            <person name="Submissions S."/>
        </authorList>
    </citation>
    <scope>NUCLEOTIDE SEQUENCE [LARGE SCALE GENOMIC DNA]</scope>
    <source>
        <strain evidence="14">UWOS</strain>
    </source>
</reference>
<dbReference type="SFLD" id="SFLDG01063">
    <property type="entry name" value="activating_enzymes__group_1"/>
    <property type="match status" value="1"/>
</dbReference>
<dbReference type="EC" id="1.97.1.-" evidence="12"/>
<dbReference type="RefSeq" id="WP_073302763.1">
    <property type="nucleotide sequence ID" value="NZ_FRAW01000004.1"/>
</dbReference>
<dbReference type="InterPro" id="IPR001989">
    <property type="entry name" value="Radical_activat_CS"/>
</dbReference>
<comment type="cofactor">
    <cofactor evidence="1">
        <name>[4Fe-4S] cluster</name>
        <dbReference type="ChEBI" id="CHEBI:49883"/>
    </cofactor>
</comment>
<keyword evidence="6" id="KW-0949">S-adenosyl-L-methionine</keyword>
<dbReference type="SFLD" id="SFLDG01066">
    <property type="entry name" value="organic_radical-activating_enz"/>
    <property type="match status" value="1"/>
</dbReference>
<sequence>MHVGQIYNSDCANGTGIRISLFVSGCTIHCPECFNSQTWDFHFGVPYDEKIENLILNELRKDFYEGITILGGEPFEPSNQETLVQLVRRIRKELPQKNIWMFSGYIYDRDLILGGKRYTPYTDEILDSIAVLVDGPFMAAKRNIALRFRGSENQRIIDMPQTRKAGKVVLHPAMQSALESSL</sequence>
<keyword evidence="8 12" id="KW-0560">Oxidoreductase</keyword>
<evidence type="ECO:0000256" key="4">
    <source>
        <dbReference type="ARBA" id="ARBA00014281"/>
    </source>
</evidence>
<evidence type="ECO:0000256" key="2">
    <source>
        <dbReference type="ARBA" id="ARBA00003852"/>
    </source>
</evidence>
<proteinExistence type="inferred from homology"/>
<comment type="function">
    <text evidence="2 12">Activation of anaerobic ribonucleoside-triphosphate reductase under anaerobic conditions by generation of an organic free radical, using S-adenosylmethionine and reduced flavodoxin as cosubstrates to produce 5'-deoxy-adenosine.</text>
</comment>
<evidence type="ECO:0000313" key="13">
    <source>
        <dbReference type="EMBL" id="SHK35601.1"/>
    </source>
</evidence>
<keyword evidence="10" id="KW-0411">Iron-sulfur</keyword>
<keyword evidence="5" id="KW-0004">4Fe-4S</keyword>
<accession>A0A1M6RSW7</accession>
<evidence type="ECO:0000256" key="8">
    <source>
        <dbReference type="ARBA" id="ARBA00023002"/>
    </source>
</evidence>
<dbReference type="PANTHER" id="PTHR30352:SF2">
    <property type="entry name" value="ANAEROBIC RIBONUCLEOSIDE-TRIPHOSPHATE REDUCTASE-ACTIVATING PROTEIN"/>
    <property type="match status" value="1"/>
</dbReference>
<dbReference type="GO" id="GO:0043365">
    <property type="term" value="F:[formate-C-acetyltransferase]-activating enzyme activity"/>
    <property type="evidence" value="ECO:0007669"/>
    <property type="project" value="InterPro"/>
</dbReference>
<comment type="catalytic activity">
    <reaction evidence="11">
        <text>glycyl-[protein] + reduced [flavodoxin] + S-adenosyl-L-methionine = glycin-2-yl radical-[protein] + semiquinone [flavodoxin] + 5'-deoxyadenosine + L-methionine + H(+)</text>
        <dbReference type="Rhea" id="RHEA:61976"/>
        <dbReference type="Rhea" id="RHEA-COMP:10622"/>
        <dbReference type="Rhea" id="RHEA-COMP:14480"/>
        <dbReference type="Rhea" id="RHEA-COMP:15993"/>
        <dbReference type="Rhea" id="RHEA-COMP:15994"/>
        <dbReference type="ChEBI" id="CHEBI:15378"/>
        <dbReference type="ChEBI" id="CHEBI:17319"/>
        <dbReference type="ChEBI" id="CHEBI:29947"/>
        <dbReference type="ChEBI" id="CHEBI:32722"/>
        <dbReference type="ChEBI" id="CHEBI:57618"/>
        <dbReference type="ChEBI" id="CHEBI:57844"/>
        <dbReference type="ChEBI" id="CHEBI:59789"/>
        <dbReference type="ChEBI" id="CHEBI:140311"/>
    </reaction>
</comment>
<evidence type="ECO:0000256" key="7">
    <source>
        <dbReference type="ARBA" id="ARBA00022723"/>
    </source>
</evidence>
<dbReference type="SUPFAM" id="SSF102114">
    <property type="entry name" value="Radical SAM enzymes"/>
    <property type="match status" value="1"/>
</dbReference>
<keyword evidence="14" id="KW-1185">Reference proteome</keyword>
<dbReference type="GO" id="GO:0046872">
    <property type="term" value="F:metal ion binding"/>
    <property type="evidence" value="ECO:0007669"/>
    <property type="project" value="UniProtKB-KW"/>
</dbReference>
<evidence type="ECO:0000256" key="6">
    <source>
        <dbReference type="ARBA" id="ARBA00022691"/>
    </source>
</evidence>
<keyword evidence="9" id="KW-0408">Iron</keyword>
<dbReference type="InterPro" id="IPR034457">
    <property type="entry name" value="Organic_radical-activating"/>
</dbReference>
<gene>
    <name evidence="13" type="ORF">SAMN05720469_104103</name>
</gene>
<evidence type="ECO:0000256" key="10">
    <source>
        <dbReference type="ARBA" id="ARBA00023014"/>
    </source>
</evidence>
<dbReference type="InterPro" id="IPR012837">
    <property type="entry name" value="NrdG"/>
</dbReference>
<dbReference type="PANTHER" id="PTHR30352">
    <property type="entry name" value="PYRUVATE FORMATE-LYASE-ACTIVATING ENZYME"/>
    <property type="match status" value="1"/>
</dbReference>
<dbReference type="SFLD" id="SFLDS00029">
    <property type="entry name" value="Radical_SAM"/>
    <property type="match status" value="1"/>
</dbReference>
<dbReference type="Pfam" id="PF13353">
    <property type="entry name" value="Fer4_12"/>
    <property type="match status" value="1"/>
</dbReference>
<evidence type="ECO:0000256" key="5">
    <source>
        <dbReference type="ARBA" id="ARBA00022485"/>
    </source>
</evidence>
<dbReference type="InterPro" id="IPR058240">
    <property type="entry name" value="rSAM_sf"/>
</dbReference>
<dbReference type="Proteomes" id="UP000184275">
    <property type="component" value="Unassembled WGS sequence"/>
</dbReference>
<dbReference type="GO" id="GO:0051539">
    <property type="term" value="F:4 iron, 4 sulfur cluster binding"/>
    <property type="evidence" value="ECO:0007669"/>
    <property type="project" value="UniProtKB-KW"/>
</dbReference>
<protein>
    <recommendedName>
        <fullName evidence="4 12">Anaerobic ribonucleoside-triphosphate reductase-activating protein</fullName>
        <ecNumber evidence="12">1.97.1.-</ecNumber>
    </recommendedName>
</protein>
<evidence type="ECO:0000256" key="11">
    <source>
        <dbReference type="ARBA" id="ARBA00047365"/>
    </source>
</evidence>
<keyword evidence="7" id="KW-0479">Metal-binding</keyword>
<dbReference type="SFLD" id="SFLDF00299">
    <property type="entry name" value="anaerobic_ribonucleoside-triph"/>
    <property type="match status" value="1"/>
</dbReference>
<dbReference type="InterPro" id="IPR013785">
    <property type="entry name" value="Aldolase_TIM"/>
</dbReference>
<dbReference type="PIRSF" id="PIRSF000368">
    <property type="entry name" value="NrdG"/>
    <property type="match status" value="1"/>
</dbReference>
<dbReference type="AlphaFoldDB" id="A0A1M6RSW7"/>
<evidence type="ECO:0000313" key="14">
    <source>
        <dbReference type="Proteomes" id="UP000184275"/>
    </source>
</evidence>
<dbReference type="InterPro" id="IPR007197">
    <property type="entry name" value="rSAM"/>
</dbReference>
<dbReference type="GO" id="GO:0004748">
    <property type="term" value="F:ribonucleoside-diphosphate reductase activity, thioredoxin disulfide as acceptor"/>
    <property type="evidence" value="ECO:0007669"/>
    <property type="project" value="TreeGrafter"/>
</dbReference>
<dbReference type="CDD" id="cd01335">
    <property type="entry name" value="Radical_SAM"/>
    <property type="match status" value="1"/>
</dbReference>
<comment type="similarity">
    <text evidence="3 12">Belongs to the organic radical-activating enzymes family.</text>
</comment>
<evidence type="ECO:0000256" key="1">
    <source>
        <dbReference type="ARBA" id="ARBA00001966"/>
    </source>
</evidence>
<dbReference type="NCBIfam" id="TIGR02491">
    <property type="entry name" value="NrdG"/>
    <property type="match status" value="1"/>
</dbReference>